<dbReference type="AlphaFoldDB" id="K7ZXS5"/>
<sequence length="43" mass="4714">MGLSGQTCVENGDALAIFNRHPSPANVENQLLKARECCIPRLF</sequence>
<dbReference type="EMBL" id="CAKW01000020">
    <property type="protein sequence ID" value="CCJ71208.1"/>
    <property type="molecule type" value="Genomic_DNA"/>
</dbReference>
<proteinExistence type="predicted"/>
<name>K7ZXS5_9ENTR</name>
<organism evidence="1 2">
    <name type="scientific">Cronobacter condimenti 1330</name>
    <dbReference type="NCBI Taxonomy" id="1073999"/>
    <lineage>
        <taxon>Bacteria</taxon>
        <taxon>Pseudomonadati</taxon>
        <taxon>Pseudomonadota</taxon>
        <taxon>Gammaproteobacteria</taxon>
        <taxon>Enterobacterales</taxon>
        <taxon>Enterobacteriaceae</taxon>
        <taxon>Cronobacter</taxon>
    </lineage>
</organism>
<accession>K7ZXS5</accession>
<protein>
    <submittedName>
        <fullName evidence="1">Uncharacterized protein</fullName>
    </submittedName>
</protein>
<dbReference type="Proteomes" id="UP000009340">
    <property type="component" value="Unassembled WGS sequence"/>
</dbReference>
<comment type="caution">
    <text evidence="1">The sequence shown here is derived from an EMBL/GenBank/DDBJ whole genome shotgun (WGS) entry which is preliminary data.</text>
</comment>
<gene>
    <name evidence="1" type="ORF">BN137_545</name>
</gene>
<evidence type="ECO:0000313" key="1">
    <source>
        <dbReference type="EMBL" id="CCJ71208.1"/>
    </source>
</evidence>
<reference evidence="1" key="1">
    <citation type="submission" date="2012-07" db="EMBL/GenBank/DDBJ databases">
        <authorList>
            <person name="Cummings C."/>
        </authorList>
    </citation>
    <scope>NUCLEOTIDE SEQUENCE</scope>
    <source>
        <strain evidence="1">1330</strain>
    </source>
</reference>
<evidence type="ECO:0000313" key="2">
    <source>
        <dbReference type="Proteomes" id="UP000009340"/>
    </source>
</evidence>